<name>A0AAI9E034_KLEOX</name>
<sequence>MSKLTRLQKYHLGYAPRRSLKVVAESPAALEIERRAISREERGQFRLASRLWLECLDVAQTEVERARIAIRREQCITKSMKLRRGEYNGIGCRGVVYD</sequence>
<reference evidence="1" key="1">
    <citation type="submission" date="2024-02" db="EMBL/GenBank/DDBJ databases">
        <authorList>
            <consortium name="Clinical and Environmental Microbiology Branch: Whole genome sequencing antimicrobial resistance pathogens in the healthcare setting"/>
        </authorList>
    </citation>
    <scope>NUCLEOTIDE SEQUENCE</scope>
    <source>
        <strain evidence="1">2023BB-00086</strain>
    </source>
</reference>
<dbReference type="Pfam" id="PF06069">
    <property type="entry name" value="PerC"/>
    <property type="match status" value="1"/>
</dbReference>
<gene>
    <name evidence="1" type="ORF">RYF40_004542</name>
</gene>
<dbReference type="AlphaFoldDB" id="A0AAI9E034"/>
<dbReference type="EMBL" id="ABNOCX020000011">
    <property type="protein sequence ID" value="EML7084047.1"/>
    <property type="molecule type" value="Genomic_DNA"/>
</dbReference>
<dbReference type="RefSeq" id="WP_032723171.1">
    <property type="nucleotide sequence ID" value="NZ_CABGIA010000011.1"/>
</dbReference>
<organism evidence="1">
    <name type="scientific">Klebsiella oxytoca</name>
    <dbReference type="NCBI Taxonomy" id="571"/>
    <lineage>
        <taxon>Bacteria</taxon>
        <taxon>Pseudomonadati</taxon>
        <taxon>Pseudomonadota</taxon>
        <taxon>Gammaproteobacteria</taxon>
        <taxon>Enterobacterales</taxon>
        <taxon>Enterobacteriaceae</taxon>
        <taxon>Klebsiella/Raoultella group</taxon>
        <taxon>Klebsiella</taxon>
    </lineage>
</organism>
<accession>A0AAI9E034</accession>
<evidence type="ECO:0000313" key="1">
    <source>
        <dbReference type="EMBL" id="EML7084047.1"/>
    </source>
</evidence>
<comment type="caution">
    <text evidence="1">The sequence shown here is derived from an EMBL/GenBank/DDBJ whole genome shotgun (WGS) entry which is preliminary data.</text>
</comment>
<proteinExistence type="predicted"/>
<protein>
    <submittedName>
        <fullName evidence="1">PerC family transcriptional regulator</fullName>
    </submittedName>
</protein>
<dbReference type="InterPro" id="IPR024684">
    <property type="entry name" value="Tscrpt_act_PerC/SfV_Orf40"/>
</dbReference>